<dbReference type="GO" id="GO:0051287">
    <property type="term" value="F:NAD binding"/>
    <property type="evidence" value="ECO:0007669"/>
    <property type="project" value="UniProtKB-UniRule"/>
</dbReference>
<keyword evidence="5" id="KW-0276">Fatty acid metabolism</keyword>
<comment type="pathway">
    <text evidence="5">Lipid metabolism; fatty acid biosynthesis.</text>
</comment>
<dbReference type="SMART" id="SM00822">
    <property type="entry name" value="PKS_KR"/>
    <property type="match status" value="1"/>
</dbReference>
<dbReference type="Gene3D" id="3.40.50.720">
    <property type="entry name" value="NAD(P)-binding Rossmann-like Domain"/>
    <property type="match status" value="1"/>
</dbReference>
<dbReference type="RefSeq" id="WP_093884205.1">
    <property type="nucleotide sequence ID" value="NZ_FOBS01000023.1"/>
</dbReference>
<dbReference type="NCBIfam" id="TIGR01830">
    <property type="entry name" value="3oxo_ACP_reduc"/>
    <property type="match status" value="1"/>
</dbReference>
<dbReference type="PRINTS" id="PR00080">
    <property type="entry name" value="SDRFAMILY"/>
</dbReference>
<dbReference type="EC" id="1.1.1.100" evidence="5"/>
<feature type="binding site" evidence="4">
    <location>
        <position position="189"/>
    </location>
    <ligand>
        <name>NADP(+)</name>
        <dbReference type="ChEBI" id="CHEBI:58349"/>
    </ligand>
</feature>
<evidence type="ECO:0000313" key="7">
    <source>
        <dbReference type="EMBL" id="SEM57139.1"/>
    </source>
</evidence>
<feature type="binding site" evidence="4">
    <location>
        <begin position="156"/>
        <end position="160"/>
    </location>
    <ligand>
        <name>NADP(+)</name>
        <dbReference type="ChEBI" id="CHEBI:58349"/>
    </ligand>
</feature>
<accession>A0A1H7ZI21</accession>
<evidence type="ECO:0000256" key="1">
    <source>
        <dbReference type="ARBA" id="ARBA00006484"/>
    </source>
</evidence>
<dbReference type="FunFam" id="3.40.50.720:FF:000173">
    <property type="entry name" value="3-oxoacyl-[acyl-carrier protein] reductase"/>
    <property type="match status" value="1"/>
</dbReference>
<feature type="binding site" evidence="4">
    <location>
        <position position="91"/>
    </location>
    <ligand>
        <name>NADP(+)</name>
        <dbReference type="ChEBI" id="CHEBI:58349"/>
    </ligand>
</feature>
<dbReference type="OrthoDB" id="9804774at2"/>
<dbReference type="NCBIfam" id="NF009466">
    <property type="entry name" value="PRK12826.1-2"/>
    <property type="match status" value="1"/>
</dbReference>
<dbReference type="InterPro" id="IPR002347">
    <property type="entry name" value="SDR_fam"/>
</dbReference>
<dbReference type="GO" id="GO:0004316">
    <property type="term" value="F:3-oxoacyl-[acyl-carrier-protein] reductase (NADPH) activity"/>
    <property type="evidence" value="ECO:0007669"/>
    <property type="project" value="UniProtKB-UniRule"/>
</dbReference>
<dbReference type="SUPFAM" id="SSF51735">
    <property type="entry name" value="NAD(P)-binding Rossmann-fold domains"/>
    <property type="match status" value="1"/>
</dbReference>
<keyword evidence="4 5" id="KW-0521">NADP</keyword>
<keyword evidence="2 5" id="KW-0560">Oxidoreductase</keyword>
<dbReference type="InterPro" id="IPR036291">
    <property type="entry name" value="NAD(P)-bd_dom_sf"/>
</dbReference>
<evidence type="ECO:0000256" key="2">
    <source>
        <dbReference type="ARBA" id="ARBA00023002"/>
    </source>
</evidence>
<organism evidence="7 8">
    <name type="scientific">Syntrophus gentianae</name>
    <dbReference type="NCBI Taxonomy" id="43775"/>
    <lineage>
        <taxon>Bacteria</taxon>
        <taxon>Pseudomonadati</taxon>
        <taxon>Thermodesulfobacteriota</taxon>
        <taxon>Syntrophia</taxon>
        <taxon>Syntrophales</taxon>
        <taxon>Syntrophaceae</taxon>
        <taxon>Syntrophus</taxon>
    </lineage>
</organism>
<protein>
    <recommendedName>
        <fullName evidence="5">3-oxoacyl-[acyl-carrier-protein] reductase</fullName>
        <ecNumber evidence="5">1.1.1.100</ecNumber>
    </recommendedName>
</protein>
<dbReference type="InterPro" id="IPR011284">
    <property type="entry name" value="3oxo_ACP_reduc"/>
</dbReference>
<comment type="subunit">
    <text evidence="5">Homotetramer.</text>
</comment>
<feature type="domain" description="Ketoreductase" evidence="6">
    <location>
        <begin position="7"/>
        <end position="192"/>
    </location>
</feature>
<evidence type="ECO:0000256" key="5">
    <source>
        <dbReference type="RuleBase" id="RU366074"/>
    </source>
</evidence>
<dbReference type="PRINTS" id="PR00081">
    <property type="entry name" value="GDHRDH"/>
</dbReference>
<dbReference type="GO" id="GO:0006633">
    <property type="term" value="P:fatty acid biosynthetic process"/>
    <property type="evidence" value="ECO:0007669"/>
    <property type="project" value="UniProtKB-UniPathway"/>
</dbReference>
<evidence type="ECO:0000256" key="3">
    <source>
        <dbReference type="PIRSR" id="PIRSR611284-1"/>
    </source>
</evidence>
<dbReference type="NCBIfam" id="NF004200">
    <property type="entry name" value="PRK05653.1-5"/>
    <property type="match status" value="1"/>
</dbReference>
<dbReference type="InterPro" id="IPR050259">
    <property type="entry name" value="SDR"/>
</dbReference>
<evidence type="ECO:0000313" key="8">
    <source>
        <dbReference type="Proteomes" id="UP000198744"/>
    </source>
</evidence>
<keyword evidence="5" id="KW-0275">Fatty acid biosynthesis</keyword>
<dbReference type="Proteomes" id="UP000198744">
    <property type="component" value="Unassembled WGS sequence"/>
</dbReference>
<evidence type="ECO:0000256" key="4">
    <source>
        <dbReference type="PIRSR" id="PIRSR611284-2"/>
    </source>
</evidence>
<keyword evidence="8" id="KW-1185">Reference proteome</keyword>
<comment type="similarity">
    <text evidence="1 5">Belongs to the short-chain dehydrogenases/reductases (SDR) family.</text>
</comment>
<feature type="active site" description="Proton acceptor" evidence="3">
    <location>
        <position position="156"/>
    </location>
</feature>
<feature type="binding site" evidence="4">
    <location>
        <begin position="13"/>
        <end position="16"/>
    </location>
    <ligand>
        <name>NADP(+)</name>
        <dbReference type="ChEBI" id="CHEBI:58349"/>
    </ligand>
</feature>
<dbReference type="PANTHER" id="PTHR42879:SF2">
    <property type="entry name" value="3-OXOACYL-[ACYL-CARRIER-PROTEIN] REDUCTASE FABG"/>
    <property type="match status" value="1"/>
</dbReference>
<dbReference type="EMBL" id="FOBS01000023">
    <property type="protein sequence ID" value="SEM57139.1"/>
    <property type="molecule type" value="Genomic_DNA"/>
</dbReference>
<gene>
    <name evidence="7" type="ORF">SAMN04489760_12314</name>
</gene>
<sequence>MEKNKQETALVTGASRGIGRAVALELARSGYHVVVNYRSSEAEAQKTVSLIEAEGGSAEKLRFDVADAAESRRCVEDLIARRPSLDVLVNNAGITADNLFLMMSEEDWSAVLSTTLNGFYNVTQPVIKAMMRAHRGSVVSMSSLSALVGNRGQVNYSAAKAGLIAASRSLASEVARLGIRVNVIAPGLIRTEMTSNLPQEQIRERIPMRRVGEPEEVAKVVRFLCSPDASYITGQVISVNGGMF</sequence>
<name>A0A1H7ZI21_9BACT</name>
<dbReference type="InterPro" id="IPR057326">
    <property type="entry name" value="KR_dom"/>
</dbReference>
<dbReference type="UniPathway" id="UPA00094"/>
<keyword evidence="5" id="KW-0443">Lipid metabolism</keyword>
<dbReference type="CDD" id="cd05333">
    <property type="entry name" value="BKR_SDR_c"/>
    <property type="match status" value="1"/>
</dbReference>
<dbReference type="AlphaFoldDB" id="A0A1H7ZI21"/>
<comment type="function">
    <text evidence="5">Catalyzes the NADPH-dependent reduction of beta-ketoacyl-ACP substrates to beta-hydroxyacyl-ACP products, the first reductive step in the elongation cycle of fatty acid biosynthesis.</text>
</comment>
<comment type="catalytic activity">
    <reaction evidence="5">
        <text>a (3R)-hydroxyacyl-[ACP] + NADP(+) = a 3-oxoacyl-[ACP] + NADPH + H(+)</text>
        <dbReference type="Rhea" id="RHEA:17397"/>
        <dbReference type="Rhea" id="RHEA-COMP:9916"/>
        <dbReference type="Rhea" id="RHEA-COMP:9945"/>
        <dbReference type="ChEBI" id="CHEBI:15378"/>
        <dbReference type="ChEBI" id="CHEBI:57783"/>
        <dbReference type="ChEBI" id="CHEBI:58349"/>
        <dbReference type="ChEBI" id="CHEBI:78776"/>
        <dbReference type="ChEBI" id="CHEBI:78827"/>
        <dbReference type="EC" id="1.1.1.100"/>
    </reaction>
</comment>
<keyword evidence="5" id="KW-0444">Lipid biosynthesis</keyword>
<evidence type="ECO:0000259" key="6">
    <source>
        <dbReference type="SMART" id="SM00822"/>
    </source>
</evidence>
<dbReference type="Pfam" id="PF13561">
    <property type="entry name" value="adh_short_C2"/>
    <property type="match status" value="1"/>
</dbReference>
<reference evidence="7 8" key="1">
    <citation type="submission" date="2016-10" db="EMBL/GenBank/DDBJ databases">
        <authorList>
            <person name="de Groot N.N."/>
        </authorList>
    </citation>
    <scope>NUCLEOTIDE SEQUENCE [LARGE SCALE GENOMIC DNA]</scope>
    <source>
        <strain evidence="7 8">DSM 8423</strain>
    </source>
</reference>
<proteinExistence type="inferred from homology"/>
<dbReference type="STRING" id="43775.SAMN04489760_12314"/>
<dbReference type="PANTHER" id="PTHR42879">
    <property type="entry name" value="3-OXOACYL-(ACYL-CARRIER-PROTEIN) REDUCTASE"/>
    <property type="match status" value="1"/>
</dbReference>